<name>A0A9P5AAD4_9HYPO</name>
<reference evidence="1" key="1">
    <citation type="journal article" date="2017" name="Mycologia">
        <title>Fusarium algeriense, sp. nov., a novel toxigenic crown rot pathogen of durum wheat from Algeria is nested in the Fusarium burgessii species complex.</title>
        <authorList>
            <person name="Laraba I."/>
            <person name="Keddad A."/>
            <person name="Boureghda H."/>
            <person name="Abdallah N."/>
            <person name="Vaughan M.M."/>
            <person name="Proctor R.H."/>
            <person name="Busman M."/>
            <person name="O'Donnell K."/>
        </authorList>
    </citation>
    <scope>NUCLEOTIDE SEQUENCE</scope>
    <source>
        <strain evidence="1">NRRL 25174</strain>
    </source>
</reference>
<evidence type="ECO:0000313" key="2">
    <source>
        <dbReference type="Proteomes" id="UP000730481"/>
    </source>
</evidence>
<dbReference type="AlphaFoldDB" id="A0A9P5AAD4"/>
<keyword evidence="2" id="KW-1185">Reference proteome</keyword>
<proteinExistence type="predicted"/>
<organism evidence="1 2">
    <name type="scientific">Fusarium beomiforme</name>
    <dbReference type="NCBI Taxonomy" id="44412"/>
    <lineage>
        <taxon>Eukaryota</taxon>
        <taxon>Fungi</taxon>
        <taxon>Dikarya</taxon>
        <taxon>Ascomycota</taxon>
        <taxon>Pezizomycotina</taxon>
        <taxon>Sordariomycetes</taxon>
        <taxon>Hypocreomycetidae</taxon>
        <taxon>Hypocreales</taxon>
        <taxon>Nectriaceae</taxon>
        <taxon>Fusarium</taxon>
        <taxon>Fusarium burgessii species complex</taxon>
    </lineage>
</organism>
<evidence type="ECO:0000313" key="1">
    <source>
        <dbReference type="EMBL" id="KAF4334906.1"/>
    </source>
</evidence>
<protein>
    <submittedName>
        <fullName evidence="1">Uncharacterized protein</fullName>
    </submittedName>
</protein>
<dbReference type="OrthoDB" id="4966669at2759"/>
<sequence>MTRTTTRRSEHTQWKCTKFLVPIDHCNTTMPISTKKCLICGNEREARYAEALDASGVKLGMLIMVDSSGEETWDYI</sequence>
<dbReference type="EMBL" id="PVQB02000619">
    <property type="protein sequence ID" value="KAF4334906.1"/>
    <property type="molecule type" value="Genomic_DNA"/>
</dbReference>
<reference evidence="1" key="2">
    <citation type="submission" date="2020-02" db="EMBL/GenBank/DDBJ databases">
        <title>Identification and distribution of gene clusters putatively required for synthesis of sphingolipid metabolism inhibitors in phylogenetically diverse species of the filamentous fungus Fusarium.</title>
        <authorList>
            <person name="Kim H.-S."/>
            <person name="Busman M."/>
            <person name="Brown D.W."/>
            <person name="Divon H."/>
            <person name="Uhlig S."/>
            <person name="Proctor R.H."/>
        </authorList>
    </citation>
    <scope>NUCLEOTIDE SEQUENCE</scope>
    <source>
        <strain evidence="1">NRRL 25174</strain>
    </source>
</reference>
<accession>A0A9P5AAD4</accession>
<dbReference type="Proteomes" id="UP000730481">
    <property type="component" value="Unassembled WGS sequence"/>
</dbReference>
<gene>
    <name evidence="1" type="ORF">FBEOM_11266</name>
</gene>
<comment type="caution">
    <text evidence="1">The sequence shown here is derived from an EMBL/GenBank/DDBJ whole genome shotgun (WGS) entry which is preliminary data.</text>
</comment>